<evidence type="ECO:0000313" key="6">
    <source>
        <dbReference type="Proteomes" id="UP000236642"/>
    </source>
</evidence>
<dbReference type="PANTHER" id="PTHR43398">
    <property type="entry name" value="DOLICHOL-PHOSPHATE MANNOSYLTRANSFERASE SUBUNIT 1"/>
    <property type="match status" value="1"/>
</dbReference>
<protein>
    <submittedName>
        <fullName evidence="5">Undecaprenyl-phosphate mannosyltransferase</fullName>
        <ecNumber evidence="5">2.4.1.54</ecNumber>
    </submittedName>
</protein>
<dbReference type="InterPro" id="IPR039528">
    <property type="entry name" value="DPM1-like"/>
</dbReference>
<name>A0A2H5Y4M0_9CHLR</name>
<evidence type="ECO:0000256" key="3">
    <source>
        <dbReference type="ARBA" id="ARBA00022679"/>
    </source>
</evidence>
<keyword evidence="2 5" id="KW-0328">Glycosyltransferase</keyword>
<sequence>MMRTMVVVPTYNEADNLPRLVEALLELDLPDLQIMVVDDRSPDGTGEVAEALARAHPGRLIVVHRDGPRGLGPAYLEGFRRALQTGAEAIIQMDADLSHPPSAIPRMLERMADYHVVVGSRYAPGGQVDPRWGPGRYWLSRWGNFYARAILGLQVRDATAGFKCWRRDALAHIPLDRVRSSGYIFQVEMAYIAQRLGYRVCEIPIFFEDRRVGRSKMNWRIKIEAALRVWELRWRYRDLKPIPLSGGTEPRNRDRR</sequence>
<accession>A0A2H5Y4M0</accession>
<evidence type="ECO:0000256" key="2">
    <source>
        <dbReference type="ARBA" id="ARBA00022676"/>
    </source>
</evidence>
<dbReference type="InterPro" id="IPR001173">
    <property type="entry name" value="Glyco_trans_2-like"/>
</dbReference>
<evidence type="ECO:0000259" key="4">
    <source>
        <dbReference type="Pfam" id="PF00535"/>
    </source>
</evidence>
<dbReference type="FunFam" id="3.90.550.10:FF:000122">
    <property type="entry name" value="Dolichol-phosphate mannosyltransferase subunit 1"/>
    <property type="match status" value="1"/>
</dbReference>
<dbReference type="InterPro" id="IPR029044">
    <property type="entry name" value="Nucleotide-diphossugar_trans"/>
</dbReference>
<dbReference type="GO" id="GO:0004582">
    <property type="term" value="F:dolichyl-phosphate beta-D-mannosyltransferase activity"/>
    <property type="evidence" value="ECO:0007669"/>
    <property type="project" value="InterPro"/>
</dbReference>
<comment type="caution">
    <text evidence="5">The sequence shown here is derived from an EMBL/GenBank/DDBJ whole genome shotgun (WGS) entry which is preliminary data.</text>
</comment>
<reference evidence="6" key="1">
    <citation type="submission" date="2017-09" db="EMBL/GenBank/DDBJ databases">
        <title>Metaegenomics of thermophilic ammonia-oxidizing enrichment culture.</title>
        <authorList>
            <person name="Kato S."/>
            <person name="Suzuki K."/>
        </authorList>
    </citation>
    <scope>NUCLEOTIDE SEQUENCE [LARGE SCALE GENOMIC DNA]</scope>
</reference>
<dbReference type="AlphaFoldDB" id="A0A2H5Y4M0"/>
<dbReference type="GO" id="GO:0047267">
    <property type="term" value="F:undecaprenyl-phosphate mannosyltransferase activity"/>
    <property type="evidence" value="ECO:0007669"/>
    <property type="project" value="UniProtKB-EC"/>
</dbReference>
<dbReference type="GO" id="GO:0009247">
    <property type="term" value="P:glycolipid biosynthetic process"/>
    <property type="evidence" value="ECO:0007669"/>
    <property type="project" value="TreeGrafter"/>
</dbReference>
<dbReference type="EC" id="2.4.1.54" evidence="5"/>
<organism evidence="5 6">
    <name type="scientific">Candidatus Thermoflexus japonica</name>
    <dbReference type="NCBI Taxonomy" id="2035417"/>
    <lineage>
        <taxon>Bacteria</taxon>
        <taxon>Bacillati</taxon>
        <taxon>Chloroflexota</taxon>
        <taxon>Thermoflexia</taxon>
        <taxon>Thermoflexales</taxon>
        <taxon>Thermoflexaceae</taxon>
        <taxon>Thermoflexus</taxon>
    </lineage>
</organism>
<dbReference type="EMBL" id="BEHY01000009">
    <property type="protein sequence ID" value="GBD08401.1"/>
    <property type="molecule type" value="Genomic_DNA"/>
</dbReference>
<dbReference type="Pfam" id="PF00535">
    <property type="entry name" value="Glycos_transf_2"/>
    <property type="match status" value="1"/>
</dbReference>
<dbReference type="Proteomes" id="UP000236642">
    <property type="component" value="Unassembled WGS sequence"/>
</dbReference>
<proteinExistence type="inferred from homology"/>
<dbReference type="Gene3D" id="3.90.550.10">
    <property type="entry name" value="Spore Coat Polysaccharide Biosynthesis Protein SpsA, Chain A"/>
    <property type="match status" value="1"/>
</dbReference>
<dbReference type="PANTHER" id="PTHR43398:SF1">
    <property type="entry name" value="DOLICHOL-PHOSPHATE MANNOSYLTRANSFERASE SUBUNIT 1"/>
    <property type="match status" value="1"/>
</dbReference>
<evidence type="ECO:0000256" key="1">
    <source>
        <dbReference type="ARBA" id="ARBA00006739"/>
    </source>
</evidence>
<evidence type="ECO:0000313" key="5">
    <source>
        <dbReference type="EMBL" id="GBD08401.1"/>
    </source>
</evidence>
<dbReference type="CDD" id="cd06442">
    <property type="entry name" value="DPM1_like"/>
    <property type="match status" value="1"/>
</dbReference>
<dbReference type="GO" id="GO:0016020">
    <property type="term" value="C:membrane"/>
    <property type="evidence" value="ECO:0007669"/>
    <property type="project" value="GOC"/>
</dbReference>
<keyword evidence="3 5" id="KW-0808">Transferase</keyword>
<feature type="domain" description="Glycosyltransferase 2-like" evidence="4">
    <location>
        <begin position="6"/>
        <end position="171"/>
    </location>
</feature>
<dbReference type="SUPFAM" id="SSF53448">
    <property type="entry name" value="Nucleotide-diphospho-sugar transferases"/>
    <property type="match status" value="1"/>
</dbReference>
<gene>
    <name evidence="5" type="ORF">HRbin22_00641</name>
</gene>
<comment type="similarity">
    <text evidence="1">Belongs to the glycosyltransferase 2 family.</text>
</comment>